<sequence length="207" mass="22978">MEVSSDTQQLQPPTTTHRHHSFMDACIGDTSLIHALQSLECGYLTAIASGTDACNAFYEHLRSVLAHAQQLIDSGRASLEVSQMMSATIRSLATIGQAFMTLEKRQKEVTTQQETTVRDILARAGYRRRRKRSTRSRKSKAGKSGKVRQLGKRSKRGRKSPVGNPKRRANAEVDGSNENSKKSRIVTAPPTDSMKFGACRDFFLSHL</sequence>
<dbReference type="AlphaFoldDB" id="A0A8H2WXV7"/>
<evidence type="ECO:0000313" key="3">
    <source>
        <dbReference type="Proteomes" id="UP000663846"/>
    </source>
</evidence>
<evidence type="ECO:0000256" key="1">
    <source>
        <dbReference type="SAM" id="MobiDB-lite"/>
    </source>
</evidence>
<reference evidence="2" key="1">
    <citation type="submission" date="2021-01" db="EMBL/GenBank/DDBJ databases">
        <authorList>
            <person name="Kaushik A."/>
        </authorList>
    </citation>
    <scope>NUCLEOTIDE SEQUENCE</scope>
    <source>
        <strain evidence="2">AG1-1C</strain>
    </source>
</reference>
<feature type="region of interest" description="Disordered" evidence="1">
    <location>
        <begin position="123"/>
        <end position="192"/>
    </location>
</feature>
<comment type="caution">
    <text evidence="2">The sequence shown here is derived from an EMBL/GenBank/DDBJ whole genome shotgun (WGS) entry which is preliminary data.</text>
</comment>
<organism evidence="2 3">
    <name type="scientific">Rhizoctonia solani</name>
    <dbReference type="NCBI Taxonomy" id="456999"/>
    <lineage>
        <taxon>Eukaryota</taxon>
        <taxon>Fungi</taxon>
        <taxon>Dikarya</taxon>
        <taxon>Basidiomycota</taxon>
        <taxon>Agaricomycotina</taxon>
        <taxon>Agaricomycetes</taxon>
        <taxon>Cantharellales</taxon>
        <taxon>Ceratobasidiaceae</taxon>
        <taxon>Rhizoctonia</taxon>
    </lineage>
</organism>
<proteinExistence type="predicted"/>
<evidence type="ECO:0000313" key="2">
    <source>
        <dbReference type="EMBL" id="CAE6412656.1"/>
    </source>
</evidence>
<dbReference type="Proteomes" id="UP000663846">
    <property type="component" value="Unassembled WGS sequence"/>
</dbReference>
<gene>
    <name evidence="2" type="ORF">RDB_LOCUS71887</name>
</gene>
<feature type="non-terminal residue" evidence="2">
    <location>
        <position position="1"/>
    </location>
</feature>
<name>A0A8H2WXV7_9AGAM</name>
<dbReference type="EMBL" id="CAJMWS010000314">
    <property type="protein sequence ID" value="CAE6412656.1"/>
    <property type="molecule type" value="Genomic_DNA"/>
</dbReference>
<accession>A0A8H2WXV7</accession>
<feature type="compositionally biased region" description="Basic residues" evidence="1">
    <location>
        <begin position="125"/>
        <end position="159"/>
    </location>
</feature>
<protein>
    <submittedName>
        <fullName evidence="2">Uncharacterized protein</fullName>
    </submittedName>
</protein>